<dbReference type="InterPro" id="IPR017853">
    <property type="entry name" value="GH"/>
</dbReference>
<reference evidence="4" key="1">
    <citation type="submission" date="2016-11" db="UniProtKB">
        <authorList>
            <consortium name="WormBaseParasite"/>
        </authorList>
    </citation>
    <scope>IDENTIFICATION</scope>
</reference>
<evidence type="ECO:0000259" key="2">
    <source>
        <dbReference type="PROSITE" id="PS51910"/>
    </source>
</evidence>
<evidence type="ECO:0000313" key="3">
    <source>
        <dbReference type="Proteomes" id="UP000095282"/>
    </source>
</evidence>
<dbReference type="SUPFAM" id="SSF51445">
    <property type="entry name" value="(Trans)glycosidases"/>
    <property type="match status" value="1"/>
</dbReference>
<evidence type="ECO:0000256" key="1">
    <source>
        <dbReference type="SAM" id="Phobius"/>
    </source>
</evidence>
<dbReference type="PROSITE" id="PS51910">
    <property type="entry name" value="GH18_2"/>
    <property type="match status" value="1"/>
</dbReference>
<keyword evidence="1" id="KW-0812">Transmembrane</keyword>
<feature type="transmembrane region" description="Helical" evidence="1">
    <location>
        <begin position="21"/>
        <end position="44"/>
    </location>
</feature>
<dbReference type="Pfam" id="PF00704">
    <property type="entry name" value="Glyco_hydro_18"/>
    <property type="match status" value="1"/>
</dbReference>
<dbReference type="Proteomes" id="UP000095282">
    <property type="component" value="Unplaced"/>
</dbReference>
<dbReference type="PANTHER" id="PTHR46073">
    <property type="entry name" value="CHITINASE"/>
    <property type="match status" value="1"/>
</dbReference>
<feature type="domain" description="GH18" evidence="2">
    <location>
        <begin position="113"/>
        <end position="451"/>
    </location>
</feature>
<dbReference type="Gene3D" id="3.10.50.10">
    <property type="match status" value="1"/>
</dbReference>
<accession>A0A1I7UWM2</accession>
<dbReference type="InterPro" id="IPR029070">
    <property type="entry name" value="Chitinase_insertion_sf"/>
</dbReference>
<dbReference type="SUPFAM" id="SSF54556">
    <property type="entry name" value="Chitinase insertion domain"/>
    <property type="match status" value="1"/>
</dbReference>
<dbReference type="GO" id="GO:0008061">
    <property type="term" value="F:chitin binding"/>
    <property type="evidence" value="ECO:0007669"/>
    <property type="project" value="InterPro"/>
</dbReference>
<dbReference type="WBParaSite" id="Csp11.Scaffold630.g20081.t1">
    <property type="protein sequence ID" value="Csp11.Scaffold630.g20081.t1"/>
    <property type="gene ID" value="Csp11.Scaffold630.g20081"/>
</dbReference>
<dbReference type="STRING" id="1561998.A0A1I7UWM2"/>
<organism evidence="3 4">
    <name type="scientific">Caenorhabditis tropicalis</name>
    <dbReference type="NCBI Taxonomy" id="1561998"/>
    <lineage>
        <taxon>Eukaryota</taxon>
        <taxon>Metazoa</taxon>
        <taxon>Ecdysozoa</taxon>
        <taxon>Nematoda</taxon>
        <taxon>Chromadorea</taxon>
        <taxon>Rhabditida</taxon>
        <taxon>Rhabditina</taxon>
        <taxon>Rhabditomorpha</taxon>
        <taxon>Rhabditoidea</taxon>
        <taxon>Rhabditidae</taxon>
        <taxon>Peloderinae</taxon>
        <taxon>Caenorhabditis</taxon>
    </lineage>
</organism>
<keyword evidence="1" id="KW-1133">Transmembrane helix</keyword>
<evidence type="ECO:0000313" key="4">
    <source>
        <dbReference type="WBParaSite" id="Csp11.Scaffold630.g20081.t1"/>
    </source>
</evidence>
<protein>
    <submittedName>
        <fullName evidence="4">Glyco_18 domain-containing protein</fullName>
    </submittedName>
</protein>
<dbReference type="GO" id="GO:0005975">
    <property type="term" value="P:carbohydrate metabolic process"/>
    <property type="evidence" value="ECO:0007669"/>
    <property type="project" value="InterPro"/>
</dbReference>
<dbReference type="AlphaFoldDB" id="A0A1I7UWM2"/>
<dbReference type="eggNOG" id="KOG2806">
    <property type="taxonomic scope" value="Eukaryota"/>
</dbReference>
<dbReference type="SMART" id="SM00636">
    <property type="entry name" value="Glyco_18"/>
    <property type="match status" value="1"/>
</dbReference>
<sequence>MTDTMTYYTPLINDIKREKSTVTFCKVLLILTVFFLLFRCFALIRERQNDREIEYEERRQSKYLRRWNLTEYESSKEEYYTREPPRIITAATLHPAKTTTFDPISSEFRTCGKRIVGYYSGWNNQKLSDNQFIQITHLVFSFMKIHENGTISFENSEKKSLFLEMKKRGKEVNSDVKVMFSMGGMFNSQHFSKLIGDFKRREIFLNSIISFLEEYQFDGVDVFWKWPKLLDKANYVVFLRELRQKIQNSRILSIVTPSVGFELMEGFHLNGILKYVDFINVETDQMNRKEGSGRFTGASSPLFFQIGEYKENNVDWTMRHVACTTGKPSQVNMGVPFYGRFWKGVQDPVEKGDEMWRTVDETGSSGTVFWRNIESEGWSKESSTWHDESKTAYIWDSENRMFLGYENEKSLKEKMKYTVENNLGGMTIWTLEMDDDVGSLLKAVTSSEVSCEKNDKNLVKFQCI</sequence>
<keyword evidence="3" id="KW-1185">Reference proteome</keyword>
<dbReference type="PANTHER" id="PTHR46073:SF1">
    <property type="entry name" value="GH18 DOMAIN-CONTAINING PROTEIN-RELATED"/>
    <property type="match status" value="1"/>
</dbReference>
<dbReference type="Gene3D" id="3.20.20.80">
    <property type="entry name" value="Glycosidases"/>
    <property type="match status" value="2"/>
</dbReference>
<dbReference type="InterPro" id="IPR001223">
    <property type="entry name" value="Glyco_hydro18_cat"/>
</dbReference>
<proteinExistence type="predicted"/>
<keyword evidence="1" id="KW-0472">Membrane</keyword>
<name>A0A1I7UWM2_9PELO</name>
<dbReference type="InterPro" id="IPR011583">
    <property type="entry name" value="Chitinase_II/V-like_cat"/>
</dbReference>